<dbReference type="EC" id="3.2.1.52" evidence="6"/>
<dbReference type="Pfam" id="PF00933">
    <property type="entry name" value="Glyco_hydro_3"/>
    <property type="match status" value="1"/>
</dbReference>
<dbReference type="InterPro" id="IPR036962">
    <property type="entry name" value="Glyco_hydro_3_N_sf"/>
</dbReference>
<dbReference type="InterPro" id="IPR001764">
    <property type="entry name" value="Glyco_hydro_3_N"/>
</dbReference>
<comment type="similarity">
    <text evidence="1">Belongs to the glycosyl hydrolase 3 family.</text>
</comment>
<organism evidence="6 7">
    <name type="scientific">Paenibacillus aurantius</name>
    <dbReference type="NCBI Taxonomy" id="2918900"/>
    <lineage>
        <taxon>Bacteria</taxon>
        <taxon>Bacillati</taxon>
        <taxon>Bacillota</taxon>
        <taxon>Bacilli</taxon>
        <taxon>Bacillales</taxon>
        <taxon>Paenibacillaceae</taxon>
        <taxon>Paenibacillus</taxon>
    </lineage>
</organism>
<name>A0AA96LGL6_9BACL</name>
<dbReference type="GO" id="GO:0004563">
    <property type="term" value="F:beta-N-acetylhexosaminidase activity"/>
    <property type="evidence" value="ECO:0007669"/>
    <property type="project" value="UniProtKB-EC"/>
</dbReference>
<evidence type="ECO:0000313" key="7">
    <source>
        <dbReference type="Proteomes" id="UP001305702"/>
    </source>
</evidence>
<dbReference type="PANTHER" id="PTHR30480:SF16">
    <property type="entry name" value="GLYCOSIDE HYDROLASE FAMILY 3 DOMAIN PROTEIN"/>
    <property type="match status" value="1"/>
</dbReference>
<accession>A0AA96LGL6</accession>
<evidence type="ECO:0000256" key="4">
    <source>
        <dbReference type="SAM" id="MobiDB-lite"/>
    </source>
</evidence>
<dbReference type="InterPro" id="IPR019800">
    <property type="entry name" value="Glyco_hydro_3_AS"/>
</dbReference>
<evidence type="ECO:0000259" key="5">
    <source>
        <dbReference type="Pfam" id="PF00933"/>
    </source>
</evidence>
<protein>
    <submittedName>
        <fullName evidence="6">Beta-N-acetylhexosaminidase</fullName>
        <ecNumber evidence="6">3.2.1.52</ecNumber>
    </submittedName>
</protein>
<dbReference type="GO" id="GO:0005975">
    <property type="term" value="P:carbohydrate metabolic process"/>
    <property type="evidence" value="ECO:0007669"/>
    <property type="project" value="InterPro"/>
</dbReference>
<evidence type="ECO:0000256" key="3">
    <source>
        <dbReference type="ARBA" id="ARBA00023295"/>
    </source>
</evidence>
<gene>
    <name evidence="6" type="primary">nagZ</name>
    <name evidence="6" type="ORF">MJA45_07460</name>
</gene>
<dbReference type="GO" id="GO:0009254">
    <property type="term" value="P:peptidoglycan turnover"/>
    <property type="evidence" value="ECO:0007669"/>
    <property type="project" value="TreeGrafter"/>
</dbReference>
<evidence type="ECO:0000313" key="6">
    <source>
        <dbReference type="EMBL" id="WNQ12859.1"/>
    </source>
</evidence>
<sequence>MTKLNPTNHTYKRNAARAWRRAAGCVLLAGLLAAGGCGPKGGGQGAGAASASPPPVSSPGTTASVTSTPSAASTPPAGPTPTAAAVSPTPPPDAIREKLRAMTREEKVGQLVLVGMDGRETNAQTKELIRTYKVGGFIFFKVNLTGTDQALRLFTSLKDTNRASSSIPLWMSVDEEGGRVTRLPDEFEKFPSMGSLGKKNSSDLTRQVGKLIGRELAGFGLNTDFAPVLDVNSNPDNPVIGDRSFGSSAERVSRLGVAEMKGLQSEGILSVVKHFPGHGDTSVDSHIGLPVVPYDMDRLKKLELVPFAEAVKNGADAVMVAHLLLPKLDSKHPASFSKAVITDVLRKQLGFGGVVFTDDMTMGAVVKNYSIGQAAVQAILAGGDIVLVGHDFEKQTTVIQALRKAAADGTLSEERLDESVYRILKLKAKYGVTDARPSGPDVKAINADIRKLLAP</sequence>
<dbReference type="PROSITE" id="PS00775">
    <property type="entry name" value="GLYCOSYL_HYDROL_F3"/>
    <property type="match status" value="1"/>
</dbReference>
<dbReference type="InterPro" id="IPR050226">
    <property type="entry name" value="NagZ_Beta-hexosaminidase"/>
</dbReference>
<reference evidence="6 7" key="1">
    <citation type="submission" date="2022-02" db="EMBL/GenBank/DDBJ databases">
        <title>Paenibacillus sp. MBLB1776 Whole Genome Shotgun Sequencing.</title>
        <authorList>
            <person name="Hwang C.Y."/>
            <person name="Cho E.-S."/>
            <person name="Seo M.-J."/>
        </authorList>
    </citation>
    <scope>NUCLEOTIDE SEQUENCE [LARGE SCALE GENOMIC DNA]</scope>
    <source>
        <strain evidence="6 7">MBLB1776</strain>
    </source>
</reference>
<dbReference type="InterPro" id="IPR017853">
    <property type="entry name" value="GH"/>
</dbReference>
<dbReference type="KEGG" id="paun:MJA45_07460"/>
<dbReference type="RefSeq" id="WP_315606638.1">
    <property type="nucleotide sequence ID" value="NZ_CP130318.1"/>
</dbReference>
<dbReference type="PANTHER" id="PTHR30480">
    <property type="entry name" value="BETA-HEXOSAMINIDASE-RELATED"/>
    <property type="match status" value="1"/>
</dbReference>
<keyword evidence="3 6" id="KW-0326">Glycosidase</keyword>
<feature type="region of interest" description="Disordered" evidence="4">
    <location>
        <begin position="41"/>
        <end position="94"/>
    </location>
</feature>
<evidence type="ECO:0000256" key="2">
    <source>
        <dbReference type="ARBA" id="ARBA00022801"/>
    </source>
</evidence>
<keyword evidence="2 6" id="KW-0378">Hydrolase</keyword>
<proteinExistence type="inferred from homology"/>
<dbReference type="Gene3D" id="3.20.20.300">
    <property type="entry name" value="Glycoside hydrolase, family 3, N-terminal domain"/>
    <property type="match status" value="1"/>
</dbReference>
<dbReference type="AlphaFoldDB" id="A0AA96LGL6"/>
<dbReference type="NCBIfam" id="NF003740">
    <property type="entry name" value="PRK05337.1"/>
    <property type="match status" value="1"/>
</dbReference>
<dbReference type="EMBL" id="CP130318">
    <property type="protein sequence ID" value="WNQ12859.1"/>
    <property type="molecule type" value="Genomic_DNA"/>
</dbReference>
<keyword evidence="7" id="KW-1185">Reference proteome</keyword>
<dbReference type="SUPFAM" id="SSF51445">
    <property type="entry name" value="(Trans)glycosidases"/>
    <property type="match status" value="1"/>
</dbReference>
<dbReference type="Proteomes" id="UP001305702">
    <property type="component" value="Chromosome"/>
</dbReference>
<feature type="domain" description="Glycoside hydrolase family 3 N-terminal" evidence="5">
    <location>
        <begin position="105"/>
        <end position="426"/>
    </location>
</feature>
<evidence type="ECO:0000256" key="1">
    <source>
        <dbReference type="ARBA" id="ARBA00005336"/>
    </source>
</evidence>
<feature type="compositionally biased region" description="Low complexity" evidence="4">
    <location>
        <begin position="58"/>
        <end position="87"/>
    </location>
</feature>